<dbReference type="PANTHER" id="PTHR19848">
    <property type="entry name" value="WD40 REPEAT PROTEIN"/>
    <property type="match status" value="1"/>
</dbReference>
<dbReference type="Proteomes" id="UP000076722">
    <property type="component" value="Unassembled WGS sequence"/>
</dbReference>
<keyword evidence="6" id="KW-1185">Reference proteome</keyword>
<dbReference type="InterPro" id="IPR011047">
    <property type="entry name" value="Quinoprotein_ADH-like_sf"/>
</dbReference>
<dbReference type="PRINTS" id="PR00320">
    <property type="entry name" value="GPROTEINBRPT"/>
</dbReference>
<dbReference type="InterPro" id="IPR020472">
    <property type="entry name" value="WD40_PAC1"/>
</dbReference>
<dbReference type="Gene3D" id="2.130.10.10">
    <property type="entry name" value="YVTN repeat-like/Quinoprotein amine dehydrogenase"/>
    <property type="match status" value="3"/>
</dbReference>
<dbReference type="SUPFAM" id="SSF50978">
    <property type="entry name" value="WD40 repeat-like"/>
    <property type="match status" value="1"/>
</dbReference>
<dbReference type="InterPro" id="IPR001680">
    <property type="entry name" value="WD40_rpt"/>
</dbReference>
<evidence type="ECO:0000256" key="2">
    <source>
        <dbReference type="ARBA" id="ARBA00022737"/>
    </source>
</evidence>
<dbReference type="SMART" id="SM00320">
    <property type="entry name" value="WD40"/>
    <property type="match status" value="7"/>
</dbReference>
<dbReference type="InterPro" id="IPR015943">
    <property type="entry name" value="WD40/YVTN_repeat-like_dom_sf"/>
</dbReference>
<feature type="repeat" description="WD" evidence="3">
    <location>
        <begin position="1029"/>
        <end position="1070"/>
    </location>
</feature>
<feature type="non-terminal residue" evidence="5">
    <location>
        <position position="1"/>
    </location>
</feature>
<accession>A0A164SVM9</accession>
<dbReference type="InterPro" id="IPR027417">
    <property type="entry name" value="P-loop_NTPase"/>
</dbReference>
<proteinExistence type="predicted"/>
<dbReference type="InterPro" id="IPR019775">
    <property type="entry name" value="WD40_repeat_CS"/>
</dbReference>
<gene>
    <name evidence="5" type="ORF">SISNIDRAFT_400063</name>
</gene>
<dbReference type="Pfam" id="PF00400">
    <property type="entry name" value="WD40"/>
    <property type="match status" value="6"/>
</dbReference>
<feature type="repeat" description="WD" evidence="3">
    <location>
        <begin position="819"/>
        <end position="853"/>
    </location>
</feature>
<feature type="repeat" description="WD" evidence="3">
    <location>
        <begin position="899"/>
        <end position="940"/>
    </location>
</feature>
<dbReference type="CDD" id="cd00200">
    <property type="entry name" value="WD40"/>
    <property type="match status" value="1"/>
</dbReference>
<sequence length="1080" mass="119689">LDKLDKFVKLVDNISEVHPYAKVAWSVISAAYKKQRDGAIAHLIDVMDDTYAFVIESKELFQVESQRKLLENLANQTTECGHFIVNYAKNKTFGGRTLTNILGEADGVIKSFESSFSDLKAAIQLRGSVQTQIVVFQTIKLTRDIAIDINLNDMQYVGDASFLPEKACFPGTRKEIIETITQWVVQPDQAEGASLFWLKGFAGSGKSAVAHTIAHRFHSGKRLGSSYIFDESHATERRADTVFSKISRDLAAISDGWKDSLGKIIKNSPDLRHTSSVRRQFEELILAPAKDVVFIGPILIVIDALDECGGTPDARRELLRILATRLSELPSNFCILLTSRPQKEFEDAFVHCPYITPLDIQAASDSSVDKDLAVYYEARLGDLAELDDAWPDKSWLSELIKRSEGLFQWAFTACEYILEPGWSPDEQLHSLLFSTELSGLDSLYKTILHNIFVFAPNDGRIARFRSILGRILCARTPLNVTDLIALHGPDESPSMLKSIVQRMGPVLSGVSTDYAPVQALHTSFRDFLFSQERSETYHIDPLETERSLAKACLTVLNKELTFNISNMQTSHGFDPLVEDIVVPPHLTYSARFWSDHLSTLSYSEEFVPLLHTFTQQQFLHWLELLGRYDEMYRARKAMRALRKWVLVSFALFDFGTDAEKFINTLTDTVSSNPPHLYISALPFAPTASLVAKYFNPQFENTLTLQAGKQQTYPPLVETLGTRTIAESLGAGDWDLYAVGFSGDGCIIASAWEDGRVGVWDARSGSLLGQFKGDSSSPTELIDFCSDGSQILTGSTDGTISIWDASTAVITNGGSEEFQVFSITITPDGRNVATGASDGTIRTYDLESGNEILPPQDLSNFGHVQEWKYSPDMKRLAILLASNEVRLWDAENWTPLGNPMTGHTDMISCLSFSSDGQRLATGSNDHVLCIWNTTTYQMVTKTVGGHTRPIWGAQFFIDRTRVASCSTDGKICVWETESGRSIGDPLDFHRAAVYALAISPNQSCAASGSADGLIHIWDTTTLSCEGQPTMNHDAHIVWSVAFSSDGERLLSSGNDHTIRIWDTRTGQLIGIPMEDHSGPVS</sequence>
<feature type="non-terminal residue" evidence="5">
    <location>
        <position position="1080"/>
    </location>
</feature>
<feature type="repeat" description="WD" evidence="3">
    <location>
        <begin position="942"/>
        <end position="983"/>
    </location>
</feature>
<keyword evidence="1 3" id="KW-0853">WD repeat</keyword>
<dbReference type="EMBL" id="KV419413">
    <property type="protein sequence ID" value="KZS91853.1"/>
    <property type="molecule type" value="Genomic_DNA"/>
</dbReference>
<protein>
    <submittedName>
        <fullName evidence="5">WD40 repeat-like protein</fullName>
    </submittedName>
</protein>
<dbReference type="SUPFAM" id="SSF52540">
    <property type="entry name" value="P-loop containing nucleoside triphosphate hydrolases"/>
    <property type="match status" value="1"/>
</dbReference>
<dbReference type="SUPFAM" id="SSF50998">
    <property type="entry name" value="Quinoprotein alcohol dehydrogenase-like"/>
    <property type="match status" value="1"/>
</dbReference>
<dbReference type="OrthoDB" id="163438at2759"/>
<evidence type="ECO:0000313" key="6">
    <source>
        <dbReference type="Proteomes" id="UP000076722"/>
    </source>
</evidence>
<dbReference type="Gene3D" id="3.40.50.300">
    <property type="entry name" value="P-loop containing nucleotide triphosphate hydrolases"/>
    <property type="match status" value="1"/>
</dbReference>
<dbReference type="AlphaFoldDB" id="A0A164SVM9"/>
<evidence type="ECO:0000256" key="3">
    <source>
        <dbReference type="PROSITE-ProRule" id="PRU00221"/>
    </source>
</evidence>
<feature type="repeat" description="WD" evidence="3">
    <location>
        <begin position="985"/>
        <end position="1020"/>
    </location>
</feature>
<organism evidence="5 6">
    <name type="scientific">Sistotremastrum niveocremeum HHB9708</name>
    <dbReference type="NCBI Taxonomy" id="1314777"/>
    <lineage>
        <taxon>Eukaryota</taxon>
        <taxon>Fungi</taxon>
        <taxon>Dikarya</taxon>
        <taxon>Basidiomycota</taxon>
        <taxon>Agaricomycotina</taxon>
        <taxon>Agaricomycetes</taxon>
        <taxon>Sistotremastrales</taxon>
        <taxon>Sistotremastraceae</taxon>
        <taxon>Sertulicium</taxon>
        <taxon>Sertulicium niveocremeum</taxon>
    </lineage>
</organism>
<dbReference type="InterPro" id="IPR056884">
    <property type="entry name" value="NPHP3-like_N"/>
</dbReference>
<dbReference type="STRING" id="1314777.A0A164SVM9"/>
<dbReference type="PROSITE" id="PS00678">
    <property type="entry name" value="WD_REPEATS_1"/>
    <property type="match status" value="6"/>
</dbReference>
<dbReference type="Pfam" id="PF24883">
    <property type="entry name" value="NPHP3_N"/>
    <property type="match status" value="1"/>
</dbReference>
<evidence type="ECO:0000313" key="5">
    <source>
        <dbReference type="EMBL" id="KZS91853.1"/>
    </source>
</evidence>
<reference evidence="5 6" key="1">
    <citation type="journal article" date="2016" name="Mol. Biol. Evol.">
        <title>Comparative Genomics of Early-Diverging Mushroom-Forming Fungi Provides Insights into the Origins of Lignocellulose Decay Capabilities.</title>
        <authorList>
            <person name="Nagy L.G."/>
            <person name="Riley R."/>
            <person name="Tritt A."/>
            <person name="Adam C."/>
            <person name="Daum C."/>
            <person name="Floudas D."/>
            <person name="Sun H."/>
            <person name="Yadav J.S."/>
            <person name="Pangilinan J."/>
            <person name="Larsson K.H."/>
            <person name="Matsuura K."/>
            <person name="Barry K."/>
            <person name="Labutti K."/>
            <person name="Kuo R."/>
            <person name="Ohm R.A."/>
            <person name="Bhattacharya S.S."/>
            <person name="Shirouzu T."/>
            <person name="Yoshinaga Y."/>
            <person name="Martin F.M."/>
            <person name="Grigoriev I.V."/>
            <person name="Hibbett D.S."/>
        </authorList>
    </citation>
    <scope>NUCLEOTIDE SEQUENCE [LARGE SCALE GENOMIC DNA]</scope>
    <source>
        <strain evidence="5 6">HHB9708</strain>
    </source>
</reference>
<dbReference type="InterPro" id="IPR036322">
    <property type="entry name" value="WD40_repeat_dom_sf"/>
</dbReference>
<feature type="repeat" description="WD" evidence="3">
    <location>
        <begin position="781"/>
        <end position="806"/>
    </location>
</feature>
<name>A0A164SVM9_9AGAM</name>
<evidence type="ECO:0000259" key="4">
    <source>
        <dbReference type="Pfam" id="PF24883"/>
    </source>
</evidence>
<feature type="repeat" description="WD" evidence="3">
    <location>
        <begin position="735"/>
        <end position="769"/>
    </location>
</feature>
<evidence type="ECO:0000256" key="1">
    <source>
        <dbReference type="ARBA" id="ARBA00022574"/>
    </source>
</evidence>
<keyword evidence="2" id="KW-0677">Repeat</keyword>
<feature type="domain" description="Nephrocystin 3-like N-terminal" evidence="4">
    <location>
        <begin position="179"/>
        <end position="340"/>
    </location>
</feature>
<dbReference type="PANTHER" id="PTHR19848:SF8">
    <property type="entry name" value="F-BOX AND WD REPEAT DOMAIN CONTAINING 7"/>
    <property type="match status" value="1"/>
</dbReference>
<dbReference type="PROSITE" id="PS50294">
    <property type="entry name" value="WD_REPEATS_REGION"/>
    <property type="match status" value="3"/>
</dbReference>
<dbReference type="PROSITE" id="PS50082">
    <property type="entry name" value="WD_REPEATS_2"/>
    <property type="match status" value="7"/>
</dbReference>